<dbReference type="EMBL" id="LJCR01002272">
    <property type="protein sequence ID" value="KPV48973.1"/>
    <property type="molecule type" value="Genomic_DNA"/>
</dbReference>
<sequence>RGNAVSDDVLLLMVNSHDSTVPFRLPGGTKTKWELLLDTAQPDANGPSAVMGRAYKLVARSLVLLRQKPS</sequence>
<evidence type="ECO:0000313" key="1">
    <source>
        <dbReference type="EMBL" id="KPV48973.1"/>
    </source>
</evidence>
<evidence type="ECO:0000313" key="2">
    <source>
        <dbReference type="Proteomes" id="UP000050509"/>
    </source>
</evidence>
<keyword evidence="2" id="KW-1185">Reference proteome</keyword>
<name>A0A0N8PR54_9CHLR</name>
<dbReference type="SUPFAM" id="SSF51011">
    <property type="entry name" value="Glycosyl hydrolase domain"/>
    <property type="match status" value="1"/>
</dbReference>
<dbReference type="Gene3D" id="2.60.40.1180">
    <property type="entry name" value="Golgi alpha-mannosidase II"/>
    <property type="match status" value="1"/>
</dbReference>
<comment type="caution">
    <text evidence="1">The sequence shown here is derived from an EMBL/GenBank/DDBJ whole genome shotgun (WGS) entry which is preliminary data.</text>
</comment>
<proteinExistence type="predicted"/>
<feature type="non-terminal residue" evidence="1">
    <location>
        <position position="1"/>
    </location>
</feature>
<dbReference type="AlphaFoldDB" id="A0A0N8PR54"/>
<gene>
    <name evidence="1" type="ORF">SE17_35210</name>
</gene>
<accession>A0A0N8PR54</accession>
<organism evidence="1 2">
    <name type="scientific">Kouleothrix aurantiaca</name>
    <dbReference type="NCBI Taxonomy" id="186479"/>
    <lineage>
        <taxon>Bacteria</taxon>
        <taxon>Bacillati</taxon>
        <taxon>Chloroflexota</taxon>
        <taxon>Chloroflexia</taxon>
        <taxon>Chloroflexales</taxon>
        <taxon>Roseiflexineae</taxon>
        <taxon>Roseiflexaceae</taxon>
        <taxon>Kouleothrix</taxon>
    </lineage>
</organism>
<dbReference type="Proteomes" id="UP000050509">
    <property type="component" value="Unassembled WGS sequence"/>
</dbReference>
<reference evidence="1 2" key="1">
    <citation type="submission" date="2015-09" db="EMBL/GenBank/DDBJ databases">
        <title>Draft genome sequence of Kouleothrix aurantiaca JCM 19913.</title>
        <authorList>
            <person name="Hemp J."/>
        </authorList>
    </citation>
    <scope>NUCLEOTIDE SEQUENCE [LARGE SCALE GENOMIC DNA]</scope>
    <source>
        <strain evidence="1 2">COM-B</strain>
    </source>
</reference>
<protein>
    <recommendedName>
        <fullName evidence="3">Glycogen debranching enzyme GlgX</fullName>
    </recommendedName>
</protein>
<dbReference type="InterPro" id="IPR013780">
    <property type="entry name" value="Glyco_hydro_b"/>
</dbReference>
<evidence type="ECO:0008006" key="3">
    <source>
        <dbReference type="Google" id="ProtNLM"/>
    </source>
</evidence>